<proteinExistence type="predicted"/>
<dbReference type="SUPFAM" id="SSF46689">
    <property type="entry name" value="Homeodomain-like"/>
    <property type="match status" value="1"/>
</dbReference>
<dbReference type="InterPro" id="IPR001647">
    <property type="entry name" value="HTH_TetR"/>
</dbReference>
<accession>A0A7Y9L857</accession>
<dbReference type="Gene3D" id="1.10.10.60">
    <property type="entry name" value="Homeodomain-like"/>
    <property type="match status" value="1"/>
</dbReference>
<dbReference type="Gene3D" id="1.10.357.10">
    <property type="entry name" value="Tetracycline Repressor, domain 2"/>
    <property type="match status" value="1"/>
</dbReference>
<keyword evidence="1" id="KW-0678">Repressor</keyword>
<protein>
    <submittedName>
        <fullName evidence="7">AcrR family transcriptional regulator</fullName>
    </submittedName>
</protein>
<feature type="domain" description="HTH tetR-type" evidence="6">
    <location>
        <begin position="11"/>
        <end position="71"/>
    </location>
</feature>
<dbReference type="InterPro" id="IPR009057">
    <property type="entry name" value="Homeodomain-like_sf"/>
</dbReference>
<feature type="DNA-binding region" description="H-T-H motif" evidence="5">
    <location>
        <begin position="34"/>
        <end position="53"/>
    </location>
</feature>
<dbReference type="PRINTS" id="PR00400">
    <property type="entry name" value="TETREPRESSOR"/>
</dbReference>
<evidence type="ECO:0000256" key="3">
    <source>
        <dbReference type="ARBA" id="ARBA00023125"/>
    </source>
</evidence>
<dbReference type="InterPro" id="IPR050109">
    <property type="entry name" value="HTH-type_TetR-like_transc_reg"/>
</dbReference>
<dbReference type="SUPFAM" id="SSF48498">
    <property type="entry name" value="Tetracyclin repressor-like, C-terminal domain"/>
    <property type="match status" value="1"/>
</dbReference>
<dbReference type="GO" id="GO:0045892">
    <property type="term" value="P:negative regulation of DNA-templated transcription"/>
    <property type="evidence" value="ECO:0007669"/>
    <property type="project" value="InterPro"/>
</dbReference>
<evidence type="ECO:0000256" key="5">
    <source>
        <dbReference type="PROSITE-ProRule" id="PRU00335"/>
    </source>
</evidence>
<dbReference type="Pfam" id="PF00440">
    <property type="entry name" value="TetR_N"/>
    <property type="match status" value="1"/>
</dbReference>
<dbReference type="PANTHER" id="PTHR30055:SF151">
    <property type="entry name" value="TRANSCRIPTIONAL REGULATORY PROTEIN"/>
    <property type="match status" value="1"/>
</dbReference>
<evidence type="ECO:0000256" key="1">
    <source>
        <dbReference type="ARBA" id="ARBA00022491"/>
    </source>
</evidence>
<organism evidence="7 8">
    <name type="scientific">Microlunatus parietis</name>
    <dbReference type="NCBI Taxonomy" id="682979"/>
    <lineage>
        <taxon>Bacteria</taxon>
        <taxon>Bacillati</taxon>
        <taxon>Actinomycetota</taxon>
        <taxon>Actinomycetes</taxon>
        <taxon>Propionibacteriales</taxon>
        <taxon>Propionibacteriaceae</taxon>
        <taxon>Microlunatus</taxon>
    </lineage>
</organism>
<keyword evidence="8" id="KW-1185">Reference proteome</keyword>
<evidence type="ECO:0000256" key="2">
    <source>
        <dbReference type="ARBA" id="ARBA00023015"/>
    </source>
</evidence>
<dbReference type="InterPro" id="IPR003012">
    <property type="entry name" value="Tet_transcr_reg_TetR"/>
</dbReference>
<dbReference type="GO" id="GO:0003700">
    <property type="term" value="F:DNA-binding transcription factor activity"/>
    <property type="evidence" value="ECO:0007669"/>
    <property type="project" value="TreeGrafter"/>
</dbReference>
<reference evidence="7 8" key="1">
    <citation type="submission" date="2020-07" db="EMBL/GenBank/DDBJ databases">
        <title>Sequencing the genomes of 1000 actinobacteria strains.</title>
        <authorList>
            <person name="Klenk H.-P."/>
        </authorList>
    </citation>
    <scope>NUCLEOTIDE SEQUENCE [LARGE SCALE GENOMIC DNA]</scope>
    <source>
        <strain evidence="7 8">DSM 22083</strain>
    </source>
</reference>
<dbReference type="AlphaFoldDB" id="A0A7Y9L857"/>
<dbReference type="PROSITE" id="PS50977">
    <property type="entry name" value="HTH_TETR_2"/>
    <property type="match status" value="1"/>
</dbReference>
<keyword evidence="4" id="KW-0804">Transcription</keyword>
<dbReference type="Proteomes" id="UP000569914">
    <property type="component" value="Unassembled WGS sequence"/>
</dbReference>
<dbReference type="RefSeq" id="WP_179749858.1">
    <property type="nucleotide sequence ID" value="NZ_JACCBU010000001.1"/>
</dbReference>
<dbReference type="Pfam" id="PF02909">
    <property type="entry name" value="TetR_C_1"/>
    <property type="match status" value="1"/>
</dbReference>
<dbReference type="InterPro" id="IPR036271">
    <property type="entry name" value="Tet_transcr_reg_TetR-rel_C_sf"/>
</dbReference>
<evidence type="ECO:0000256" key="4">
    <source>
        <dbReference type="ARBA" id="ARBA00023163"/>
    </source>
</evidence>
<dbReference type="GO" id="GO:0046677">
    <property type="term" value="P:response to antibiotic"/>
    <property type="evidence" value="ECO:0007669"/>
    <property type="project" value="InterPro"/>
</dbReference>
<dbReference type="EMBL" id="JACCBU010000001">
    <property type="protein sequence ID" value="NYE70424.1"/>
    <property type="molecule type" value="Genomic_DNA"/>
</dbReference>
<dbReference type="InterPro" id="IPR004111">
    <property type="entry name" value="Repressor_TetR_C"/>
</dbReference>
<dbReference type="PANTHER" id="PTHR30055">
    <property type="entry name" value="HTH-TYPE TRANSCRIPTIONAL REGULATOR RUTR"/>
    <property type="match status" value="1"/>
</dbReference>
<comment type="caution">
    <text evidence="7">The sequence shown here is derived from an EMBL/GenBank/DDBJ whole genome shotgun (WGS) entry which is preliminary data.</text>
</comment>
<dbReference type="GO" id="GO:0000976">
    <property type="term" value="F:transcription cis-regulatory region binding"/>
    <property type="evidence" value="ECO:0007669"/>
    <property type="project" value="TreeGrafter"/>
</dbReference>
<name>A0A7Y9L857_9ACTN</name>
<evidence type="ECO:0000313" key="8">
    <source>
        <dbReference type="Proteomes" id="UP000569914"/>
    </source>
</evidence>
<keyword evidence="3 5" id="KW-0238">DNA-binding</keyword>
<keyword evidence="2" id="KW-0805">Transcription regulation</keyword>
<sequence>MVRTPPGPKPRLDRGAIAEAAIEIIDRDGLDALSMRRLAERLAVAPGSLYTYLADRAELEALVLDTVIAHEGLPHRSPGTWRDRLEVWARIDWELYSARPWILDLIDRVRTVTPSMVGWLDSALRSFDDVAVDDQVKLDVINAVAAYVHGAALSSRQEVARLAGETPEGVRAAFERATALQDAIRTGADPFRATWFETGLHCLLAGIEKELTDRADSRKGRT</sequence>
<gene>
    <name evidence="7" type="ORF">BKA15_001753</name>
</gene>
<evidence type="ECO:0000259" key="6">
    <source>
        <dbReference type="PROSITE" id="PS50977"/>
    </source>
</evidence>
<evidence type="ECO:0000313" key="7">
    <source>
        <dbReference type="EMBL" id="NYE70424.1"/>
    </source>
</evidence>